<reference evidence="3" key="1">
    <citation type="submission" date="2021-06" db="EMBL/GenBank/DDBJ databases">
        <authorList>
            <person name="Kallberg Y."/>
            <person name="Tangrot J."/>
            <person name="Rosling A."/>
        </authorList>
    </citation>
    <scope>NUCLEOTIDE SEQUENCE</scope>
    <source>
        <strain evidence="3">UK204</strain>
    </source>
</reference>
<evidence type="ECO:0000313" key="3">
    <source>
        <dbReference type="EMBL" id="CAG8474835.1"/>
    </source>
</evidence>
<dbReference type="OrthoDB" id="302705at2759"/>
<dbReference type="Pfam" id="PF01569">
    <property type="entry name" value="PAP2"/>
    <property type="match status" value="1"/>
</dbReference>
<dbReference type="InterPro" id="IPR000326">
    <property type="entry name" value="PAP2/HPO"/>
</dbReference>
<dbReference type="PANTHER" id="PTHR14969">
    <property type="entry name" value="SPHINGOSINE-1-PHOSPHATE PHOSPHOHYDROLASE"/>
    <property type="match status" value="1"/>
</dbReference>
<dbReference type="GO" id="GO:0042392">
    <property type="term" value="F:sphingosine-1-phosphate phosphatase activity"/>
    <property type="evidence" value="ECO:0007669"/>
    <property type="project" value="TreeGrafter"/>
</dbReference>
<dbReference type="EMBL" id="CAJVPQ010000363">
    <property type="protein sequence ID" value="CAG8474835.1"/>
    <property type="molecule type" value="Genomic_DNA"/>
</dbReference>
<dbReference type="PANTHER" id="PTHR14969:SF13">
    <property type="entry name" value="AT30094P"/>
    <property type="match status" value="1"/>
</dbReference>
<keyword evidence="1" id="KW-0472">Membrane</keyword>
<feature type="transmembrane region" description="Helical" evidence="1">
    <location>
        <begin position="132"/>
        <end position="149"/>
    </location>
</feature>
<dbReference type="Proteomes" id="UP000789570">
    <property type="component" value="Unassembled WGS sequence"/>
</dbReference>
<name>A0A9N8Z7Q3_9GLOM</name>
<evidence type="ECO:0000313" key="4">
    <source>
        <dbReference type="Proteomes" id="UP000789570"/>
    </source>
</evidence>
<feature type="domain" description="Phosphatidic acid phosphatase type 2/haloperoxidase" evidence="2">
    <location>
        <begin position="30"/>
        <end position="149"/>
    </location>
</feature>
<feature type="transmembrane region" description="Helical" evidence="1">
    <location>
        <begin position="74"/>
        <end position="96"/>
    </location>
</feature>
<protein>
    <submittedName>
        <fullName evidence="3">5385_t:CDS:1</fullName>
    </submittedName>
</protein>
<gene>
    <name evidence="3" type="ORF">FCALED_LOCUS2413</name>
</gene>
<dbReference type="AlphaFoldDB" id="A0A9N8Z7Q3"/>
<feature type="transmembrane region" description="Helical" evidence="1">
    <location>
        <begin position="12"/>
        <end position="39"/>
    </location>
</feature>
<keyword evidence="4" id="KW-1185">Reference proteome</keyword>
<feature type="transmembrane region" description="Helical" evidence="1">
    <location>
        <begin position="102"/>
        <end position="120"/>
    </location>
</feature>
<dbReference type="Gene3D" id="1.20.144.10">
    <property type="entry name" value="Phosphatidic acid phosphatase type 2/haloperoxidase"/>
    <property type="match status" value="1"/>
</dbReference>
<evidence type="ECO:0000259" key="2">
    <source>
        <dbReference type="SMART" id="SM00014"/>
    </source>
</evidence>
<keyword evidence="1" id="KW-1133">Transmembrane helix</keyword>
<comment type="caution">
    <text evidence="3">The sequence shown here is derived from an EMBL/GenBank/DDBJ whole genome shotgun (WGS) entry which is preliminary data.</text>
</comment>
<proteinExistence type="predicted"/>
<accession>A0A9N8Z7Q3</accession>
<dbReference type="SMART" id="SM00014">
    <property type="entry name" value="acidPPc"/>
    <property type="match status" value="1"/>
</dbReference>
<organism evidence="3 4">
    <name type="scientific">Funneliformis caledonium</name>
    <dbReference type="NCBI Taxonomy" id="1117310"/>
    <lineage>
        <taxon>Eukaryota</taxon>
        <taxon>Fungi</taxon>
        <taxon>Fungi incertae sedis</taxon>
        <taxon>Mucoromycota</taxon>
        <taxon>Glomeromycotina</taxon>
        <taxon>Glomeromycetes</taxon>
        <taxon>Glomerales</taxon>
        <taxon>Glomeraceae</taxon>
        <taxon>Funneliformis</taxon>
    </lineage>
</organism>
<evidence type="ECO:0000256" key="1">
    <source>
        <dbReference type="SAM" id="Phobius"/>
    </source>
</evidence>
<sequence length="193" mass="22085">MSLLSFLEHTSIWLALLTLCLLSYTRTFHVLFTIAGGAFTKATASTLKLIIRQPRPYHMTIRSPSMTTKLRKSYGMPSSHSAISIYFATFVSLRLFDSGLLPLYKLLSSLLVYIIALLILWSRVELGHHTTAQVLMGMFLGIILAMYWNDLWVNYWTTLLYELKLDGQLGLDELEVMWNLVDEFINKRIGLTS</sequence>
<keyword evidence="1" id="KW-0812">Transmembrane</keyword>
<dbReference type="SUPFAM" id="SSF48317">
    <property type="entry name" value="Acid phosphatase/Vanadium-dependent haloperoxidase"/>
    <property type="match status" value="1"/>
</dbReference>
<dbReference type="InterPro" id="IPR036938">
    <property type="entry name" value="PAP2/HPO_sf"/>
</dbReference>